<feature type="domain" description="C-type lectin" evidence="3">
    <location>
        <begin position="44"/>
        <end position="150"/>
    </location>
</feature>
<evidence type="ECO:0000313" key="5">
    <source>
        <dbReference type="Proteomes" id="UP001153954"/>
    </source>
</evidence>
<evidence type="ECO:0000256" key="1">
    <source>
        <dbReference type="ARBA" id="ARBA00023157"/>
    </source>
</evidence>
<dbReference type="InterPro" id="IPR050111">
    <property type="entry name" value="C-type_lectin/snaclec_domain"/>
</dbReference>
<sequence>MYLQSGSVYLLSILFCFAETTNFRFDYTYYPIIDGWLKLHLIPMNWGDAWLKCDLEGSVLASPTDKNMISAMDSHWNLQNTTYCAFYTGVHATFSKGNYFSIDGISLAKMPVQWAADEPDNENNNEQCIVWTDGKIADVNCFDLFPYMCFKRKTNDMAITSCGTVDKEYELDFRTHSCYKFHDHSTMWYAAHMTCAAEGGYLAIINSAYEASILSKISKNYYNKNFQDSIDDVIHIGIHDLHVHGLWRTIHGSKIKETGYAEWHPNQPDDRYIPDLHCGAMTINGYLIRNSCSKYAPFICEKNPNSLVDIQ</sequence>
<keyword evidence="2" id="KW-0732">Signal</keyword>
<evidence type="ECO:0000256" key="2">
    <source>
        <dbReference type="SAM" id="SignalP"/>
    </source>
</evidence>
<reference evidence="4" key="1">
    <citation type="submission" date="2022-03" db="EMBL/GenBank/DDBJ databases">
        <authorList>
            <person name="Tunstrom K."/>
        </authorList>
    </citation>
    <scope>NUCLEOTIDE SEQUENCE</scope>
</reference>
<dbReference type="Gene3D" id="3.10.100.10">
    <property type="entry name" value="Mannose-Binding Protein A, subunit A"/>
    <property type="match status" value="2"/>
</dbReference>
<keyword evidence="5" id="KW-1185">Reference proteome</keyword>
<dbReference type="PROSITE" id="PS00615">
    <property type="entry name" value="C_TYPE_LECTIN_1"/>
    <property type="match status" value="1"/>
</dbReference>
<dbReference type="SMART" id="SM00034">
    <property type="entry name" value="CLECT"/>
    <property type="match status" value="2"/>
</dbReference>
<feature type="chain" id="PRO_5043572174" description="C-type lectin domain-containing protein" evidence="2">
    <location>
        <begin position="19"/>
        <end position="311"/>
    </location>
</feature>
<evidence type="ECO:0000259" key="3">
    <source>
        <dbReference type="PROSITE" id="PS50041"/>
    </source>
</evidence>
<dbReference type="PANTHER" id="PTHR22803">
    <property type="entry name" value="MANNOSE, PHOSPHOLIPASE, LECTIN RECEPTOR RELATED"/>
    <property type="match status" value="1"/>
</dbReference>
<dbReference type="InterPro" id="IPR001304">
    <property type="entry name" value="C-type_lectin-like"/>
</dbReference>
<protein>
    <recommendedName>
        <fullName evidence="3">C-type lectin domain-containing protein</fullName>
    </recommendedName>
</protein>
<dbReference type="InterPro" id="IPR016186">
    <property type="entry name" value="C-type_lectin-like/link_sf"/>
</dbReference>
<dbReference type="AlphaFoldDB" id="A0AAU9V994"/>
<dbReference type="EMBL" id="CAKOGL010000029">
    <property type="protein sequence ID" value="CAH2106818.1"/>
    <property type="molecule type" value="Genomic_DNA"/>
</dbReference>
<dbReference type="CDD" id="cd00037">
    <property type="entry name" value="CLECT"/>
    <property type="match status" value="2"/>
</dbReference>
<dbReference type="SUPFAM" id="SSF56436">
    <property type="entry name" value="C-type lectin-like"/>
    <property type="match status" value="2"/>
</dbReference>
<dbReference type="Pfam" id="PF00059">
    <property type="entry name" value="Lectin_C"/>
    <property type="match status" value="2"/>
</dbReference>
<proteinExistence type="predicted"/>
<dbReference type="InterPro" id="IPR018378">
    <property type="entry name" value="C-type_lectin_CS"/>
</dbReference>
<organism evidence="4 5">
    <name type="scientific">Euphydryas editha</name>
    <name type="common">Edith's checkerspot</name>
    <dbReference type="NCBI Taxonomy" id="104508"/>
    <lineage>
        <taxon>Eukaryota</taxon>
        <taxon>Metazoa</taxon>
        <taxon>Ecdysozoa</taxon>
        <taxon>Arthropoda</taxon>
        <taxon>Hexapoda</taxon>
        <taxon>Insecta</taxon>
        <taxon>Pterygota</taxon>
        <taxon>Neoptera</taxon>
        <taxon>Endopterygota</taxon>
        <taxon>Lepidoptera</taxon>
        <taxon>Glossata</taxon>
        <taxon>Ditrysia</taxon>
        <taxon>Papilionoidea</taxon>
        <taxon>Nymphalidae</taxon>
        <taxon>Nymphalinae</taxon>
        <taxon>Euphydryas</taxon>
    </lineage>
</organism>
<feature type="signal peptide" evidence="2">
    <location>
        <begin position="1"/>
        <end position="18"/>
    </location>
</feature>
<name>A0AAU9V994_EUPED</name>
<dbReference type="InterPro" id="IPR016187">
    <property type="entry name" value="CTDL_fold"/>
</dbReference>
<dbReference type="PROSITE" id="PS50041">
    <property type="entry name" value="C_TYPE_LECTIN_2"/>
    <property type="match status" value="2"/>
</dbReference>
<dbReference type="Proteomes" id="UP001153954">
    <property type="component" value="Unassembled WGS sequence"/>
</dbReference>
<feature type="domain" description="C-type lectin" evidence="3">
    <location>
        <begin position="174"/>
        <end position="301"/>
    </location>
</feature>
<keyword evidence="1" id="KW-1015">Disulfide bond</keyword>
<accession>A0AAU9V994</accession>
<comment type="caution">
    <text evidence="4">The sequence shown here is derived from an EMBL/GenBank/DDBJ whole genome shotgun (WGS) entry which is preliminary data.</text>
</comment>
<gene>
    <name evidence="4" type="ORF">EEDITHA_LOCUS20902</name>
</gene>
<evidence type="ECO:0000313" key="4">
    <source>
        <dbReference type="EMBL" id="CAH2106818.1"/>
    </source>
</evidence>